<evidence type="ECO:0000259" key="3">
    <source>
        <dbReference type="Pfam" id="PF00149"/>
    </source>
</evidence>
<accession>A0ABW1IH09</accession>
<dbReference type="PROSITE" id="PS00785">
    <property type="entry name" value="5_NUCLEOTIDASE_1"/>
    <property type="match status" value="1"/>
</dbReference>
<keyword evidence="2" id="KW-0547">Nucleotide-binding</keyword>
<evidence type="ECO:0000313" key="6">
    <source>
        <dbReference type="Proteomes" id="UP001596250"/>
    </source>
</evidence>
<evidence type="ECO:0000256" key="1">
    <source>
        <dbReference type="ARBA" id="ARBA00022729"/>
    </source>
</evidence>
<comment type="caution">
    <text evidence="5">The sequence shown here is derived from an EMBL/GenBank/DDBJ whole genome shotgun (WGS) entry which is preliminary data.</text>
</comment>
<evidence type="ECO:0000256" key="2">
    <source>
        <dbReference type="RuleBase" id="RU362119"/>
    </source>
</evidence>
<dbReference type="Proteomes" id="UP001596250">
    <property type="component" value="Unassembled WGS sequence"/>
</dbReference>
<dbReference type="InterPro" id="IPR006179">
    <property type="entry name" value="5_nucleotidase/apyrase"/>
</dbReference>
<protein>
    <submittedName>
        <fullName evidence="5">Bifunctional metallophosphatase/5'-nucleotidase</fullName>
    </submittedName>
</protein>
<organism evidence="5 6">
    <name type="scientific">Marinicrinis lubricantis</name>
    <dbReference type="NCBI Taxonomy" id="2086470"/>
    <lineage>
        <taxon>Bacteria</taxon>
        <taxon>Bacillati</taxon>
        <taxon>Bacillota</taxon>
        <taxon>Bacilli</taxon>
        <taxon>Bacillales</taxon>
        <taxon>Paenibacillaceae</taxon>
    </lineage>
</organism>
<dbReference type="CDD" id="cd00845">
    <property type="entry name" value="MPP_UshA_N_like"/>
    <property type="match status" value="1"/>
</dbReference>
<reference evidence="6" key="1">
    <citation type="journal article" date="2019" name="Int. J. Syst. Evol. Microbiol.">
        <title>The Global Catalogue of Microorganisms (GCM) 10K type strain sequencing project: providing services to taxonomists for standard genome sequencing and annotation.</title>
        <authorList>
            <consortium name="The Broad Institute Genomics Platform"/>
            <consortium name="The Broad Institute Genome Sequencing Center for Infectious Disease"/>
            <person name="Wu L."/>
            <person name="Ma J."/>
        </authorList>
    </citation>
    <scope>NUCLEOTIDE SEQUENCE [LARGE SCALE GENOMIC DNA]</scope>
    <source>
        <strain evidence="6">CCM 8749</strain>
    </source>
</reference>
<dbReference type="PANTHER" id="PTHR11575:SF23">
    <property type="entry name" value="5-NUCLEOTIDASE FAMILY PROTEIN"/>
    <property type="match status" value="1"/>
</dbReference>
<dbReference type="RefSeq" id="WP_379891382.1">
    <property type="nucleotide sequence ID" value="NZ_CBCSCT010000008.1"/>
</dbReference>
<dbReference type="Gene3D" id="3.90.780.10">
    <property type="entry name" value="5'-Nucleotidase, C-terminal domain"/>
    <property type="match status" value="1"/>
</dbReference>
<sequence>MEIQKLTVLHTNDIHSRFERMPKIAYWLKQQRQDITDQQLLVIDCGDHIDRVRMETEGTEGLANIYVMNEAGYDYAVPGNNEGLTIEPERLLELYKEHARFKVLAANMYRGSSLPEPLLPFDIVHKGNIRVGLIGVTVDFTSFYELLGWDIQDPIATVQRTVEHMKPKADVIILVSHLGIAHDQRIAEHIAGIDVIIGGHTHHLLMQGEKVGTTLLAGAGKFGEYTGRIDLEVHVRTKEITHIQAQCFSTDLWMNDDSTEKIIKEERAKAKRNLSRPVAELSSALEIHWSKESPFGNLLAAGLRKWTGAQIGLVNSGQILHSLPPGQVTRQIMLEICPSPINPCKLQLAGKHIRQSLEQSLLPEMQQMPIKGYGFRGEILGSLCIDGAVVEYDPSGRPGGKILKILLESEDGSYMELEDEQLVSVGTIDMFTFGAGYLSLKNDKHPLYYLPEFIRDVLAEQLREPSELERAKTERWIARK</sequence>
<proteinExistence type="inferred from homology"/>
<comment type="similarity">
    <text evidence="2">Belongs to the 5'-nucleotidase family.</text>
</comment>
<evidence type="ECO:0000313" key="5">
    <source>
        <dbReference type="EMBL" id="MFC5984980.1"/>
    </source>
</evidence>
<dbReference type="InterPro" id="IPR008334">
    <property type="entry name" value="5'-Nucleotdase_C"/>
</dbReference>
<name>A0ABW1IH09_9BACL</name>
<keyword evidence="1" id="KW-0732">Signal</keyword>
<dbReference type="PANTHER" id="PTHR11575">
    <property type="entry name" value="5'-NUCLEOTIDASE-RELATED"/>
    <property type="match status" value="1"/>
</dbReference>
<keyword evidence="2" id="KW-0378">Hydrolase</keyword>
<dbReference type="SUPFAM" id="SSF55816">
    <property type="entry name" value="5'-nucleotidase (syn. UDP-sugar hydrolase), C-terminal domain"/>
    <property type="match status" value="1"/>
</dbReference>
<dbReference type="InterPro" id="IPR036907">
    <property type="entry name" value="5'-Nucleotdase_C_sf"/>
</dbReference>
<dbReference type="EMBL" id="JBHSQV010000002">
    <property type="protein sequence ID" value="MFC5984980.1"/>
    <property type="molecule type" value="Genomic_DNA"/>
</dbReference>
<dbReference type="Pfam" id="PF00149">
    <property type="entry name" value="Metallophos"/>
    <property type="match status" value="1"/>
</dbReference>
<dbReference type="InterPro" id="IPR006146">
    <property type="entry name" value="5'-Nucleotdase_CS"/>
</dbReference>
<feature type="domain" description="5'-Nucleotidase C-terminal" evidence="4">
    <location>
        <begin position="288"/>
        <end position="420"/>
    </location>
</feature>
<dbReference type="InterPro" id="IPR004843">
    <property type="entry name" value="Calcineurin-like_PHP"/>
</dbReference>
<dbReference type="SUPFAM" id="SSF56300">
    <property type="entry name" value="Metallo-dependent phosphatases"/>
    <property type="match status" value="1"/>
</dbReference>
<dbReference type="Pfam" id="PF02872">
    <property type="entry name" value="5_nucleotid_C"/>
    <property type="match status" value="1"/>
</dbReference>
<dbReference type="Gene3D" id="3.60.21.10">
    <property type="match status" value="1"/>
</dbReference>
<dbReference type="PRINTS" id="PR01607">
    <property type="entry name" value="APYRASEFAMLY"/>
</dbReference>
<gene>
    <name evidence="5" type="ORF">ACFPXP_00465</name>
</gene>
<evidence type="ECO:0000259" key="4">
    <source>
        <dbReference type="Pfam" id="PF02872"/>
    </source>
</evidence>
<keyword evidence="6" id="KW-1185">Reference proteome</keyword>
<feature type="domain" description="Calcineurin-like phosphoesterase" evidence="3">
    <location>
        <begin position="7"/>
        <end position="203"/>
    </location>
</feature>
<dbReference type="InterPro" id="IPR029052">
    <property type="entry name" value="Metallo-depent_PP-like"/>
</dbReference>